<dbReference type="GO" id="GO:0015386">
    <property type="term" value="F:potassium:proton antiporter activity"/>
    <property type="evidence" value="ECO:0007669"/>
    <property type="project" value="TreeGrafter"/>
</dbReference>
<keyword evidence="14" id="KW-1185">Reference proteome</keyword>
<dbReference type="OrthoDB" id="57886at2"/>
<proteinExistence type="predicted"/>
<organism evidence="13 14">
    <name type="scientific">Gordonia otitidis (strain DSM 44809 / CCUG 52243 / JCM 12355 / NBRC 100426 / IFM 10032)</name>
    <dbReference type="NCBI Taxonomy" id="1108044"/>
    <lineage>
        <taxon>Bacteria</taxon>
        <taxon>Bacillati</taxon>
        <taxon>Actinomycetota</taxon>
        <taxon>Actinomycetes</taxon>
        <taxon>Mycobacteriales</taxon>
        <taxon>Gordoniaceae</taxon>
        <taxon>Gordonia</taxon>
    </lineage>
</organism>
<dbReference type="Gene3D" id="6.10.140.1330">
    <property type="match status" value="1"/>
</dbReference>
<evidence type="ECO:0000256" key="8">
    <source>
        <dbReference type="ARBA" id="ARBA00023136"/>
    </source>
</evidence>
<keyword evidence="5 11" id="KW-1133">Transmembrane helix</keyword>
<dbReference type="Proteomes" id="UP000005038">
    <property type="component" value="Unassembled WGS sequence"/>
</dbReference>
<comment type="subcellular location">
    <subcellularLocation>
        <location evidence="1">Cell membrane</location>
        <topology evidence="1">Multi-pass membrane protein</topology>
    </subcellularLocation>
</comment>
<reference evidence="13" key="1">
    <citation type="submission" date="2012-02" db="EMBL/GenBank/DDBJ databases">
        <title>Whole genome shotgun sequence of Gordonia otitidis NBRC 100426.</title>
        <authorList>
            <person name="Yoshida I."/>
            <person name="Hosoyama A."/>
            <person name="Tsuchikane K."/>
            <person name="Katsumata H."/>
            <person name="Yamazaki S."/>
            <person name="Fujita N."/>
        </authorList>
    </citation>
    <scope>NUCLEOTIDE SEQUENCE [LARGE SCALE GENOMIC DNA]</scope>
    <source>
        <strain evidence="13">NBRC 100426</strain>
    </source>
</reference>
<evidence type="ECO:0000256" key="7">
    <source>
        <dbReference type="ARBA" id="ARBA00023065"/>
    </source>
</evidence>
<keyword evidence="8 11" id="KW-0472">Membrane</keyword>
<feature type="transmembrane region" description="Helical" evidence="11">
    <location>
        <begin position="264"/>
        <end position="288"/>
    </location>
</feature>
<name>H5TFJ2_GORO1</name>
<evidence type="ECO:0000256" key="5">
    <source>
        <dbReference type="ARBA" id="ARBA00022989"/>
    </source>
</evidence>
<comment type="caution">
    <text evidence="13">The sequence shown here is derived from an EMBL/GenBank/DDBJ whole genome shotgun (WGS) entry which is preliminary data.</text>
</comment>
<evidence type="ECO:0000256" key="11">
    <source>
        <dbReference type="SAM" id="Phobius"/>
    </source>
</evidence>
<dbReference type="PANTHER" id="PTHR10110:SF86">
    <property type="entry name" value="SODIUM_HYDROGEN EXCHANGER 7"/>
    <property type="match status" value="1"/>
</dbReference>
<protein>
    <recommendedName>
        <fullName evidence="12">Cation/H+ exchanger transmembrane domain-containing protein</fullName>
    </recommendedName>
</protein>
<evidence type="ECO:0000256" key="3">
    <source>
        <dbReference type="ARBA" id="ARBA00022475"/>
    </source>
</evidence>
<feature type="transmembrane region" description="Helical" evidence="11">
    <location>
        <begin position="447"/>
        <end position="471"/>
    </location>
</feature>
<keyword evidence="3" id="KW-1003">Cell membrane</keyword>
<feature type="transmembrane region" description="Helical" evidence="11">
    <location>
        <begin position="156"/>
        <end position="174"/>
    </location>
</feature>
<sequence>MEKLLIVVAAVLFIALVTDLAPRIRVPAPLVLVFVGAVIGIMPFVPAFHVDPEWILVGVLPPLLYSAAIGMPTMDFRRDFTAISTLSVVLVIISALVVGWFITLVIPGVTLATGVALGAIVSPTDAVATSIAKRMGVPPRVVAVLEGESMFNDASALVLLRAAIAATATTISFWGVALNFAWAVAGAVAIGAAVGVANLWVRSRMRDATANTVISFTVPYIAYVPAEAIGASGLVAAVTAGLITGAGAVRFLTPQHRISDMQNWRVVELIAEGAVFLLMGLELFTLMSDVHNDHEGVPNAVWIGLAVLGVVLVVRALYVVPLAWWLDRKRRRGDRIRPMLADFTVTPSDDVDRGQERRSRQWWRRAFRRRRTRDATRLANGELPPVSTDTAARINSRITRTLADIDYYAEAPLGPKESTIIVWAGMRGVVTVAAAQTLPLDTPGRPLLVLVAFVVAAASLLIQGGTLPWLIRTLRISNNSEEILAERRRLRAELDATAQQVMSESDTVRQIPWLRPRLEQASREADEDAEADAVTDPDDAPGGSGAAAAGVVPGGASTPYGLSFEERVQIRRMRREIIAAQRKRLLRLRSQGAYSSSALSRALGQLDAEEISLDMQRGS</sequence>
<feature type="domain" description="Cation/H+ exchanger transmembrane" evidence="12">
    <location>
        <begin position="412"/>
        <end position="471"/>
    </location>
</feature>
<dbReference type="GO" id="GO:0015385">
    <property type="term" value="F:sodium:proton antiporter activity"/>
    <property type="evidence" value="ECO:0007669"/>
    <property type="project" value="InterPro"/>
</dbReference>
<feature type="transmembrane region" description="Helical" evidence="11">
    <location>
        <begin position="232"/>
        <end position="252"/>
    </location>
</feature>
<feature type="domain" description="Cation/H+ exchanger transmembrane" evidence="12">
    <location>
        <begin position="12"/>
        <end position="329"/>
    </location>
</feature>
<feature type="region of interest" description="Disordered" evidence="10">
    <location>
        <begin position="520"/>
        <end position="552"/>
    </location>
</feature>
<dbReference type="Pfam" id="PF00999">
    <property type="entry name" value="Na_H_Exchanger"/>
    <property type="match status" value="2"/>
</dbReference>
<keyword evidence="6" id="KW-0915">Sodium</keyword>
<dbReference type="InterPro" id="IPR006153">
    <property type="entry name" value="Cation/H_exchanger_TM"/>
</dbReference>
<dbReference type="GO" id="GO:0098719">
    <property type="term" value="P:sodium ion import across plasma membrane"/>
    <property type="evidence" value="ECO:0007669"/>
    <property type="project" value="TreeGrafter"/>
</dbReference>
<dbReference type="InterPro" id="IPR018422">
    <property type="entry name" value="Cation/H_exchanger_CPA1"/>
</dbReference>
<dbReference type="AlphaFoldDB" id="H5TFJ2"/>
<feature type="compositionally biased region" description="Acidic residues" evidence="10">
    <location>
        <begin position="525"/>
        <end position="539"/>
    </location>
</feature>
<dbReference type="GO" id="GO:0005886">
    <property type="term" value="C:plasma membrane"/>
    <property type="evidence" value="ECO:0007669"/>
    <property type="project" value="UniProtKB-SubCell"/>
</dbReference>
<keyword evidence="4 11" id="KW-0812">Transmembrane</keyword>
<feature type="transmembrane region" description="Helical" evidence="11">
    <location>
        <begin position="300"/>
        <end position="326"/>
    </location>
</feature>
<dbReference type="GO" id="GO:0051453">
    <property type="term" value="P:regulation of intracellular pH"/>
    <property type="evidence" value="ECO:0007669"/>
    <property type="project" value="TreeGrafter"/>
</dbReference>
<evidence type="ECO:0000256" key="9">
    <source>
        <dbReference type="ARBA" id="ARBA00023201"/>
    </source>
</evidence>
<dbReference type="RefSeq" id="WP_007236526.1">
    <property type="nucleotide sequence ID" value="NZ_BAFB01000002.1"/>
</dbReference>
<feature type="transmembrane region" description="Helical" evidence="11">
    <location>
        <begin position="30"/>
        <end position="48"/>
    </location>
</feature>
<dbReference type="STRING" id="1108044.GOOTI_002_00080"/>
<evidence type="ECO:0000256" key="1">
    <source>
        <dbReference type="ARBA" id="ARBA00004651"/>
    </source>
</evidence>
<dbReference type="PANTHER" id="PTHR10110">
    <property type="entry name" value="SODIUM/HYDROGEN EXCHANGER"/>
    <property type="match status" value="1"/>
</dbReference>
<evidence type="ECO:0000313" key="14">
    <source>
        <dbReference type="Proteomes" id="UP000005038"/>
    </source>
</evidence>
<feature type="transmembrane region" description="Helical" evidence="11">
    <location>
        <begin position="55"/>
        <end position="74"/>
    </location>
</feature>
<evidence type="ECO:0000256" key="6">
    <source>
        <dbReference type="ARBA" id="ARBA00023053"/>
    </source>
</evidence>
<keyword evidence="2" id="KW-0813">Transport</keyword>
<keyword evidence="9" id="KW-0739">Sodium transport</keyword>
<feature type="transmembrane region" description="Helical" evidence="11">
    <location>
        <begin position="180"/>
        <end position="201"/>
    </location>
</feature>
<evidence type="ECO:0000313" key="13">
    <source>
        <dbReference type="EMBL" id="GAB32250.1"/>
    </source>
</evidence>
<accession>H5TFJ2</accession>
<dbReference type="EMBL" id="BAFB01000002">
    <property type="protein sequence ID" value="GAB32250.1"/>
    <property type="molecule type" value="Genomic_DNA"/>
</dbReference>
<feature type="transmembrane region" description="Helical" evidence="11">
    <location>
        <begin position="80"/>
        <end position="102"/>
    </location>
</feature>
<feature type="transmembrane region" description="Helical" evidence="11">
    <location>
        <begin position="208"/>
        <end position="226"/>
    </location>
</feature>
<evidence type="ECO:0000256" key="4">
    <source>
        <dbReference type="ARBA" id="ARBA00022692"/>
    </source>
</evidence>
<evidence type="ECO:0000256" key="10">
    <source>
        <dbReference type="SAM" id="MobiDB-lite"/>
    </source>
</evidence>
<keyword evidence="7" id="KW-0406">Ion transport</keyword>
<evidence type="ECO:0000259" key="12">
    <source>
        <dbReference type="Pfam" id="PF00999"/>
    </source>
</evidence>
<gene>
    <name evidence="13" type="ORF">GOOTI_002_00080</name>
</gene>
<evidence type="ECO:0000256" key="2">
    <source>
        <dbReference type="ARBA" id="ARBA00022448"/>
    </source>
</evidence>